<evidence type="ECO:0000259" key="8">
    <source>
        <dbReference type="PROSITE" id="PS51363"/>
    </source>
</evidence>
<accession>A0A672LR99</accession>
<dbReference type="GO" id="GO:0003729">
    <property type="term" value="F:mRNA binding"/>
    <property type="evidence" value="ECO:0007669"/>
    <property type="project" value="TreeGrafter"/>
</dbReference>
<evidence type="ECO:0000259" key="9">
    <source>
        <dbReference type="PROSITE" id="PS51366"/>
    </source>
</evidence>
<dbReference type="FunFam" id="1.25.40.180:FF:000003">
    <property type="entry name" value="Putative eukaryotic translation initiation factor 4 gamma 1"/>
    <property type="match status" value="1"/>
</dbReference>
<evidence type="ECO:0000256" key="2">
    <source>
        <dbReference type="ARBA" id="ARBA00022540"/>
    </source>
</evidence>
<dbReference type="SMART" id="SM00515">
    <property type="entry name" value="eIF5C"/>
    <property type="match status" value="1"/>
</dbReference>
<dbReference type="GO" id="GO:0006417">
    <property type="term" value="P:regulation of translation"/>
    <property type="evidence" value="ECO:0007669"/>
    <property type="project" value="UniProtKB-KW"/>
</dbReference>
<sequence>MNAQPQSRPFAPGPRPTHHQFFQRTQMQTARSTIPSNNPPIRPTSQTPTAAVYPPNQPIMMTMAPMPFHSPQTAQYYIPQYRHSAPQYVGPPQQYPVQPTGPSTFYAGPSPGDFPAPYAGPPYYPGQSIYSPSPSIIVPTPQQPPPAKREKKTIRIRDPNQGGKDVTEEILSGVGGSRNPTPPVRRPSSTPTPPRQLNSQVADHGHVDSTQLLPTPIDLKADDKPKLEFASQRSASPGLRQPETPLERRDPSSPVQEPSPPQKTELPTSGPESASSVATAPTPSIPASTVESADAPSPSAEPGPTKAITPEPEISEPEKSSSEQLSPQSPSTSLAQPEKVIDGLTDTDAAPLSEDLESQPREVSPLLPTSSVPQCPSSEPSPITLALEAESAAGKADTPSPPAEDSTGCPVAPSLSTSTTAAISTTPAPPPGLTHPSQVSAGSAKRPSTGAELKETGKETEALPDERGEPFLQSKKSSSQSTSSAPKTWKKPKEDMPVEQDQCLDKEEDMDQPSMEPAAESPSPPPVEVERRPSAGAVLEENGEQEVEPLRNGAEHASETESSDSIHLSAVKEPLIKAVLPQPAEKNGKKQYDRDFLLGFQFMPACVQKPEGLPPISDVVLDKINQNKLPMRPVDSRVISRGPDFTPAFADFGRQISGGRGAPLLNVSLRRPPGRKIITNVSVNDEVQLRTTENAWKPGMKRENVIEEPETLKSKELFRKVRSILNKLTPQMFSQLMKQVTDLTIDTEERLKGVIDLVFEKAVDEPSFSVAYGNMCSCLATLKVPMTDKPNSTVNFRKLLLNRCQKEFEKDKVDDDVFEKKHRELEAANSASERERLQEELNEAKDKARRRSIGNIKFIGELFKLRMLTEAIMHDCVVKLLKNHDEESLECLCRLLTTIGKDLDFEKAKPRMDQYFNQMEKIVKEKKTSSRIRFMLQDVIDLRLHNWVSRRADLGPKTIEQIHKEAKLEEQEEQRKVHQQLLSKDNKRRPVVQREETWSTVPMTKNSRTIDPAKILKISKPTIDEKIQLGPRAQVNWVKGSSGGAGAKASESDVSRPSASLNRYSPLQPSAPLASSLPSTSPDFDAKRVLSSHGSSGREHNDKPLSACPARTGPISLGSSNKEAPEESVQEVSRRDSNASDTPKLPASTADKSRLERSQSRESAVKLEVLSGPSPDKPTLTEEDMERRSKSIIDEFLHINDYKEAVQCVDELEQPAMLYVFVRVGVESTLERSQITRDHMGQLLYQLLQAGILHKLQFFKGFSETLELADDMAIDIPHIWLYLAELVTPVLREGGISMRELFSEFSKPLLPVGRAGILFSEILHLLCKQMSHRKVGSLWRDSGLSWADFIPETEDVHSFITEHKLDFTLSDGSNPTEAVSKRTLSPEELNKQLEKLLLEDMAGDERIFDWIEANLDESEMSSPPFLRALMTAVCKAAVKTEGSSYKVDLSIIKRRLPVLHKYLNSDTERQLQALYALQTFIVKLDQPANLLRMFFDCLYDEDVISEDAFYKWEVSKDPAEQQGKGVALKSVTAFFTWLREAEEESEDN</sequence>
<dbReference type="GO" id="GO:0016281">
    <property type="term" value="C:eukaryotic translation initiation factor 4F complex"/>
    <property type="evidence" value="ECO:0007669"/>
    <property type="project" value="TreeGrafter"/>
</dbReference>
<feature type="region of interest" description="Disordered" evidence="7">
    <location>
        <begin position="130"/>
        <end position="567"/>
    </location>
</feature>
<protein>
    <submittedName>
        <fullName evidence="10">Eukaryotic translation initiation factor 4 gamma 3-like</fullName>
    </submittedName>
</protein>
<evidence type="ECO:0000256" key="5">
    <source>
        <dbReference type="ARBA" id="ARBA00022884"/>
    </source>
</evidence>
<feature type="region of interest" description="Disordered" evidence="7">
    <location>
        <begin position="1036"/>
        <end position="1185"/>
    </location>
</feature>
<evidence type="ECO:0000313" key="11">
    <source>
        <dbReference type="Proteomes" id="UP000472262"/>
    </source>
</evidence>
<organism evidence="10 11">
    <name type="scientific">Sinocyclocheilus grahami</name>
    <name type="common">Dianchi golden-line fish</name>
    <name type="synonym">Barbus grahami</name>
    <dbReference type="NCBI Taxonomy" id="75366"/>
    <lineage>
        <taxon>Eukaryota</taxon>
        <taxon>Metazoa</taxon>
        <taxon>Chordata</taxon>
        <taxon>Craniata</taxon>
        <taxon>Vertebrata</taxon>
        <taxon>Euteleostomi</taxon>
        <taxon>Actinopterygii</taxon>
        <taxon>Neopterygii</taxon>
        <taxon>Teleostei</taxon>
        <taxon>Ostariophysi</taxon>
        <taxon>Cypriniformes</taxon>
        <taxon>Cyprinidae</taxon>
        <taxon>Cyprininae</taxon>
        <taxon>Sinocyclocheilus</taxon>
    </lineage>
</organism>
<keyword evidence="3" id="KW-0597">Phosphoprotein</keyword>
<feature type="domain" description="W2" evidence="8">
    <location>
        <begin position="1379"/>
        <end position="1548"/>
    </location>
</feature>
<reference evidence="10" key="2">
    <citation type="submission" date="2025-09" db="UniProtKB">
        <authorList>
            <consortium name="Ensembl"/>
        </authorList>
    </citation>
    <scope>IDENTIFICATION</scope>
</reference>
<feature type="compositionally biased region" description="Polar residues" evidence="7">
    <location>
        <begin position="20"/>
        <end position="36"/>
    </location>
</feature>
<feature type="compositionally biased region" description="Pro residues" evidence="7">
    <location>
        <begin position="180"/>
        <end position="194"/>
    </location>
</feature>
<dbReference type="PROSITE" id="PS51363">
    <property type="entry name" value="W2"/>
    <property type="match status" value="1"/>
</dbReference>
<dbReference type="SMART" id="SM00543">
    <property type="entry name" value="MIF4G"/>
    <property type="match status" value="1"/>
</dbReference>
<feature type="compositionally biased region" description="Basic and acidic residues" evidence="7">
    <location>
        <begin position="1151"/>
        <end position="1165"/>
    </location>
</feature>
<dbReference type="PANTHER" id="PTHR23253:SF23">
    <property type="entry name" value="EUKARYOTIC TRANSLATION INITIATION FACTOR 4 GAMMA 3"/>
    <property type="match status" value="1"/>
</dbReference>
<proteinExistence type="inferred from homology"/>
<dbReference type="SMART" id="SM00544">
    <property type="entry name" value="MA3"/>
    <property type="match status" value="1"/>
</dbReference>
<keyword evidence="11" id="KW-1185">Reference proteome</keyword>
<dbReference type="InterPro" id="IPR003307">
    <property type="entry name" value="W2_domain"/>
</dbReference>
<evidence type="ECO:0000256" key="1">
    <source>
        <dbReference type="ARBA" id="ARBA00005775"/>
    </source>
</evidence>
<dbReference type="CDD" id="cd11559">
    <property type="entry name" value="W2_eIF4G1_like"/>
    <property type="match status" value="1"/>
</dbReference>
<dbReference type="Pfam" id="PF02847">
    <property type="entry name" value="MA3"/>
    <property type="match status" value="1"/>
</dbReference>
<gene>
    <name evidence="10" type="primary">eif4g3b</name>
</gene>
<dbReference type="SUPFAM" id="SSF48371">
    <property type="entry name" value="ARM repeat"/>
    <property type="match status" value="3"/>
</dbReference>
<evidence type="ECO:0000313" key="10">
    <source>
        <dbReference type="Ensembl" id="ENSSGRP00000025373.1"/>
    </source>
</evidence>
<feature type="compositionally biased region" description="Low complexity" evidence="7">
    <location>
        <begin position="412"/>
        <end position="426"/>
    </location>
</feature>
<dbReference type="PROSITE" id="PS51366">
    <property type="entry name" value="MI"/>
    <property type="match status" value="1"/>
</dbReference>
<feature type="compositionally biased region" description="Low complexity" evidence="7">
    <location>
        <begin position="130"/>
        <end position="140"/>
    </location>
</feature>
<dbReference type="Ensembl" id="ENSSGRT00000027353.1">
    <property type="protein sequence ID" value="ENSSGRP00000025373.1"/>
    <property type="gene ID" value="ENSSGRG00000014754.1"/>
</dbReference>
<reference evidence="10" key="1">
    <citation type="submission" date="2025-08" db="UniProtKB">
        <authorList>
            <consortium name="Ensembl"/>
        </authorList>
    </citation>
    <scope>IDENTIFICATION</scope>
</reference>
<feature type="compositionally biased region" description="Polar residues" evidence="7">
    <location>
        <begin position="367"/>
        <end position="381"/>
    </location>
</feature>
<evidence type="ECO:0000256" key="3">
    <source>
        <dbReference type="ARBA" id="ARBA00022553"/>
    </source>
</evidence>
<dbReference type="InterPro" id="IPR003891">
    <property type="entry name" value="Initiation_fac_eIF4g_MI"/>
</dbReference>
<dbReference type="Proteomes" id="UP000472262">
    <property type="component" value="Unassembled WGS sequence"/>
</dbReference>
<feature type="compositionally biased region" description="Low complexity" evidence="7">
    <location>
        <begin position="273"/>
        <end position="290"/>
    </location>
</feature>
<keyword evidence="5" id="KW-0694">RNA-binding</keyword>
<dbReference type="Gene3D" id="1.25.40.180">
    <property type="match status" value="3"/>
</dbReference>
<dbReference type="InterPro" id="IPR016024">
    <property type="entry name" value="ARM-type_fold"/>
</dbReference>
<dbReference type="InterPro" id="IPR003890">
    <property type="entry name" value="MIF4G-like_typ-3"/>
</dbReference>
<feature type="compositionally biased region" description="Low complexity" evidence="7">
    <location>
        <begin position="473"/>
        <end position="484"/>
    </location>
</feature>
<feature type="compositionally biased region" description="Low complexity" evidence="7">
    <location>
        <begin position="1065"/>
        <end position="1082"/>
    </location>
</feature>
<dbReference type="FunFam" id="1.25.40.180:FF:000001">
    <property type="entry name" value="Eukaryotic translation initiation factor 4 gamma, 3, putative"/>
    <property type="match status" value="1"/>
</dbReference>
<keyword evidence="6" id="KW-0648">Protein biosynthesis</keyword>
<evidence type="ECO:0000256" key="7">
    <source>
        <dbReference type="SAM" id="MobiDB-lite"/>
    </source>
</evidence>
<keyword evidence="4" id="KW-0810">Translation regulation</keyword>
<dbReference type="PANTHER" id="PTHR23253">
    <property type="entry name" value="EUKARYOTIC TRANSLATION INITIATION FACTOR 4 GAMMA"/>
    <property type="match status" value="1"/>
</dbReference>
<dbReference type="Pfam" id="PF02020">
    <property type="entry name" value="W2"/>
    <property type="match status" value="1"/>
</dbReference>
<feature type="domain" description="MI" evidence="9">
    <location>
        <begin position="1184"/>
        <end position="1306"/>
    </location>
</feature>
<dbReference type="GO" id="GO:0003743">
    <property type="term" value="F:translation initiation factor activity"/>
    <property type="evidence" value="ECO:0007669"/>
    <property type="project" value="UniProtKB-KW"/>
</dbReference>
<dbReference type="Pfam" id="PF02854">
    <property type="entry name" value="MIF4G"/>
    <property type="match status" value="1"/>
</dbReference>
<dbReference type="FunFam" id="1.25.40.180:FF:000002">
    <property type="entry name" value="Eukaryotic translation initiation factor 4 gamma, 3, putative"/>
    <property type="match status" value="1"/>
</dbReference>
<evidence type="ECO:0000256" key="4">
    <source>
        <dbReference type="ARBA" id="ARBA00022845"/>
    </source>
</evidence>
<feature type="region of interest" description="Disordered" evidence="7">
    <location>
        <begin position="969"/>
        <end position="1005"/>
    </location>
</feature>
<comment type="similarity">
    <text evidence="1">Belongs to the eukaryotic initiation factor 4G family.</text>
</comment>
<name>A0A672LR99_SINGR</name>
<keyword evidence="2" id="KW-0396">Initiation factor</keyword>
<feature type="compositionally biased region" description="Low complexity" evidence="7">
    <location>
        <begin position="322"/>
        <end position="337"/>
    </location>
</feature>
<feature type="region of interest" description="Disordered" evidence="7">
    <location>
        <begin position="1"/>
        <end position="50"/>
    </location>
</feature>
<feature type="compositionally biased region" description="Basic and acidic residues" evidence="7">
    <location>
        <begin position="452"/>
        <end position="469"/>
    </location>
</feature>
<evidence type="ECO:0000256" key="6">
    <source>
        <dbReference type="ARBA" id="ARBA00022917"/>
    </source>
</evidence>